<dbReference type="EMBL" id="JBHSNY010000008">
    <property type="protein sequence ID" value="MFC5636851.1"/>
    <property type="molecule type" value="Genomic_DNA"/>
</dbReference>
<evidence type="ECO:0000313" key="2">
    <source>
        <dbReference type="EMBL" id="MFC5636851.1"/>
    </source>
</evidence>
<dbReference type="Gene3D" id="3.90.25.10">
    <property type="entry name" value="UDP-galactose 4-epimerase, domain 1"/>
    <property type="match status" value="1"/>
</dbReference>
<dbReference type="InterPro" id="IPR036291">
    <property type="entry name" value="NAD(P)-bd_dom_sf"/>
</dbReference>
<accession>A0ABW0UWJ2</accession>
<sequence length="190" mass="19835">MRGVFADGLSAPIHEDDTAAVAERALHDDGHEGAAHRLTGPEAVANAGQVAAIGRTLGRDLRFVEVPPREAGPELFPHVPPGMLQALLKSQADTVGAPPRSPPPCATSPAPRPVPSPSWPRPALRRGAAAGGRPRALPPRTAGHAPGPPEVPGGHRRRPPEITTTVRDVTGTAARPFTVWAADHADDYKN</sequence>
<feature type="compositionally biased region" description="Pro residues" evidence="1">
    <location>
        <begin position="99"/>
        <end position="120"/>
    </location>
</feature>
<proteinExistence type="predicted"/>
<dbReference type="SUPFAM" id="SSF51735">
    <property type="entry name" value="NAD(P)-binding Rossmann-fold domains"/>
    <property type="match status" value="1"/>
</dbReference>
<protein>
    <submittedName>
        <fullName evidence="2">Uncharacterized protein</fullName>
    </submittedName>
</protein>
<dbReference type="Gene3D" id="3.40.50.720">
    <property type="entry name" value="NAD(P)-binding Rossmann-like Domain"/>
    <property type="match status" value="1"/>
</dbReference>
<comment type="caution">
    <text evidence="2">The sequence shown here is derived from an EMBL/GenBank/DDBJ whole genome shotgun (WGS) entry which is preliminary data.</text>
</comment>
<dbReference type="RefSeq" id="WP_381025796.1">
    <property type="nucleotide sequence ID" value="NZ_JBHSNY010000008.1"/>
</dbReference>
<feature type="compositionally biased region" description="Low complexity" evidence="1">
    <location>
        <begin position="121"/>
        <end position="143"/>
    </location>
</feature>
<name>A0ABW0UWJ2_9ACTN</name>
<dbReference type="Proteomes" id="UP001596154">
    <property type="component" value="Unassembled WGS sequence"/>
</dbReference>
<evidence type="ECO:0000256" key="1">
    <source>
        <dbReference type="SAM" id="MobiDB-lite"/>
    </source>
</evidence>
<gene>
    <name evidence="2" type="ORF">ACFPZJ_24230</name>
</gene>
<reference evidence="3" key="1">
    <citation type="journal article" date="2019" name="Int. J. Syst. Evol. Microbiol.">
        <title>The Global Catalogue of Microorganisms (GCM) 10K type strain sequencing project: providing services to taxonomists for standard genome sequencing and annotation.</title>
        <authorList>
            <consortium name="The Broad Institute Genomics Platform"/>
            <consortium name="The Broad Institute Genome Sequencing Center for Infectious Disease"/>
            <person name="Wu L."/>
            <person name="Ma J."/>
        </authorList>
    </citation>
    <scope>NUCLEOTIDE SEQUENCE [LARGE SCALE GENOMIC DNA]</scope>
    <source>
        <strain evidence="3">CGMCC 4.7248</strain>
    </source>
</reference>
<keyword evidence="3" id="KW-1185">Reference proteome</keyword>
<feature type="region of interest" description="Disordered" evidence="1">
    <location>
        <begin position="89"/>
        <end position="190"/>
    </location>
</feature>
<evidence type="ECO:0000313" key="3">
    <source>
        <dbReference type="Proteomes" id="UP001596154"/>
    </source>
</evidence>
<organism evidence="2 3">
    <name type="scientific">Streptomyces bullii</name>
    <dbReference type="NCBI Taxonomy" id="349910"/>
    <lineage>
        <taxon>Bacteria</taxon>
        <taxon>Bacillati</taxon>
        <taxon>Actinomycetota</taxon>
        <taxon>Actinomycetes</taxon>
        <taxon>Kitasatosporales</taxon>
        <taxon>Streptomycetaceae</taxon>
        <taxon>Streptomyces</taxon>
    </lineage>
</organism>